<dbReference type="GO" id="GO:0009055">
    <property type="term" value="F:electron transfer activity"/>
    <property type="evidence" value="ECO:0007669"/>
    <property type="project" value="InterPro"/>
</dbReference>
<evidence type="ECO:0000313" key="7">
    <source>
        <dbReference type="Proteomes" id="UP000185639"/>
    </source>
</evidence>
<evidence type="ECO:0000256" key="2">
    <source>
        <dbReference type="ARBA" id="ARBA00023004"/>
    </source>
</evidence>
<feature type="domain" description="Cytochrome c" evidence="5">
    <location>
        <begin position="43"/>
        <end position="217"/>
    </location>
</feature>
<proteinExistence type="predicted"/>
<dbReference type="GO" id="GO:0016853">
    <property type="term" value="F:isomerase activity"/>
    <property type="evidence" value="ECO:0007669"/>
    <property type="project" value="UniProtKB-KW"/>
</dbReference>
<dbReference type="InterPro" id="IPR010706">
    <property type="entry name" value="Fatty_acid_cis-trans_isomerase"/>
</dbReference>
<evidence type="ECO:0000256" key="1">
    <source>
        <dbReference type="ARBA" id="ARBA00022723"/>
    </source>
</evidence>
<keyword evidence="3" id="KW-0349">Heme</keyword>
<dbReference type="PROSITE" id="PS51257">
    <property type="entry name" value="PROKAR_LIPOPROTEIN"/>
    <property type="match status" value="1"/>
</dbReference>
<dbReference type="AlphaFoldDB" id="A0A1N7N162"/>
<dbReference type="Proteomes" id="UP000185639">
    <property type="component" value="Unassembled WGS sequence"/>
</dbReference>
<gene>
    <name evidence="6" type="ORF">SAMN05421686_106110</name>
</gene>
<dbReference type="RefSeq" id="WP_084188858.1">
    <property type="nucleotide sequence ID" value="NZ_FTOH01000006.1"/>
</dbReference>
<sequence>MMKFFKRTWLVWIIVLTGCATAGLQSLDTQELFGKSLIVERRADFKAEEAAWFREEVKPVLDQRCVVCHACNDAPCQLKLTSAEGIMRGANPQKVYHGTRLTAAEPTRLGIDADSTAEWRQMGFHSVLNERTQSPEVNLANSLIYQMLALKKNAPAPENVLLSDDYNLALNRSQSCPTREDFNEYAEEHPKWGMPYGLPEISDSEYNTLVQWLRAGSPMSQPKPLSDKTKQTIRDWETYLNDDSLKQQLASRYMYEHLFLASLYFSDEPLFRGIDPKQRPENFFRLVRSYTPPGLPIEVVATRRPYDDPGVKRIYYRLERIKETIVAKTHMPYRLNDERMEWMKSLFNEPDYEISSLPGYEVHIASNPFIAFHDLPVKSRYRFMLEESEYIIRGFIKGPVCRGQVALNVIDDHFWAVFIDPDAIDSGELADFLSEQSENLRLPGEAESNAGILSNWLKYSDLHKDYLEAKNQKMIEHFPEGKELDLDLIWDGDGHNPNAALTIMRHFDSSSVEQGFIGQPTKTAWVVDYTLLERIHYLLVAEFDVYGNVGHQLMTRLYMDFLRMEGEHNFLTFLPQKKRIELANYWYRDASDEVDEYLVNYEDSVITDPGIEYQTQEQKIELYGLLKTHLKGATSMRYELSGAVTPERLSALLPINDVVGKQATLMPEISFVMIDQVMGDPQVFTLLRASGHSNLTGLLYEENNRLPEEDYLTIVPGLLGTYPAAIYRVPEYRLGDFISGIKALESEEDYKSLAGQFAVRRTSPDFWQKSDELHSWFRKDSPLNYGVLDYARLENR</sequence>
<feature type="signal peptide" evidence="4">
    <location>
        <begin position="1"/>
        <end position="22"/>
    </location>
</feature>
<dbReference type="PROSITE" id="PS51007">
    <property type="entry name" value="CYTC"/>
    <property type="match status" value="1"/>
</dbReference>
<organism evidence="6 7">
    <name type="scientific">Thalassolituus maritimus</name>
    <dbReference type="NCBI Taxonomy" id="484498"/>
    <lineage>
        <taxon>Bacteria</taxon>
        <taxon>Pseudomonadati</taxon>
        <taxon>Pseudomonadota</taxon>
        <taxon>Gammaproteobacteria</taxon>
        <taxon>Oceanospirillales</taxon>
        <taxon>Oceanospirillaceae</taxon>
        <taxon>Thalassolituus</taxon>
    </lineage>
</organism>
<dbReference type="Pfam" id="PF06934">
    <property type="entry name" value="CTI"/>
    <property type="match status" value="1"/>
</dbReference>
<dbReference type="EMBL" id="FTOH01000006">
    <property type="protein sequence ID" value="SIS92074.1"/>
    <property type="molecule type" value="Genomic_DNA"/>
</dbReference>
<protein>
    <submittedName>
        <fullName evidence="6">Fatty acid cis/trans isomerase (CTI)</fullName>
    </submittedName>
</protein>
<evidence type="ECO:0000256" key="4">
    <source>
        <dbReference type="SAM" id="SignalP"/>
    </source>
</evidence>
<keyword evidence="1 3" id="KW-0479">Metal-binding</keyword>
<evidence type="ECO:0000259" key="5">
    <source>
        <dbReference type="PROSITE" id="PS51007"/>
    </source>
</evidence>
<keyword evidence="7" id="KW-1185">Reference proteome</keyword>
<evidence type="ECO:0000313" key="6">
    <source>
        <dbReference type="EMBL" id="SIS92074.1"/>
    </source>
</evidence>
<accession>A0A1N7N162</accession>
<reference evidence="7" key="1">
    <citation type="submission" date="2017-01" db="EMBL/GenBank/DDBJ databases">
        <authorList>
            <person name="Varghese N."/>
            <person name="Submissions S."/>
        </authorList>
    </citation>
    <scope>NUCLEOTIDE SEQUENCE [LARGE SCALE GENOMIC DNA]</scope>
    <source>
        <strain evidence="7">DSM 24913</strain>
    </source>
</reference>
<name>A0A1N7N162_9GAMM</name>
<dbReference type="InterPro" id="IPR009056">
    <property type="entry name" value="Cyt_c-like_dom"/>
</dbReference>
<keyword evidence="4" id="KW-0732">Signal</keyword>
<evidence type="ECO:0000256" key="3">
    <source>
        <dbReference type="PROSITE-ProRule" id="PRU00433"/>
    </source>
</evidence>
<dbReference type="GO" id="GO:0046872">
    <property type="term" value="F:metal ion binding"/>
    <property type="evidence" value="ECO:0007669"/>
    <property type="project" value="UniProtKB-KW"/>
</dbReference>
<dbReference type="OrthoDB" id="9809746at2"/>
<dbReference type="GO" id="GO:0020037">
    <property type="term" value="F:heme binding"/>
    <property type="evidence" value="ECO:0007669"/>
    <property type="project" value="InterPro"/>
</dbReference>
<keyword evidence="6" id="KW-0413">Isomerase</keyword>
<keyword evidence="2 3" id="KW-0408">Iron</keyword>
<feature type="chain" id="PRO_5012184886" evidence="4">
    <location>
        <begin position="23"/>
        <end position="796"/>
    </location>
</feature>